<dbReference type="GO" id="GO:0005948">
    <property type="term" value="C:acetolactate synthase complex"/>
    <property type="evidence" value="ECO:0007669"/>
    <property type="project" value="TreeGrafter"/>
</dbReference>
<dbReference type="GO" id="GO:0009097">
    <property type="term" value="P:isoleucine biosynthetic process"/>
    <property type="evidence" value="ECO:0007669"/>
    <property type="project" value="TreeGrafter"/>
</dbReference>
<dbReference type="RefSeq" id="WP_058419932.1">
    <property type="nucleotide sequence ID" value="NZ_LKEF01000014.1"/>
</dbReference>
<dbReference type="InterPro" id="IPR029035">
    <property type="entry name" value="DHS-like_NAD/FAD-binding_dom"/>
</dbReference>
<feature type="domain" description="Thiamine pyrophosphate enzyme N-terminal TPP-binding" evidence="4">
    <location>
        <begin position="5"/>
        <end position="110"/>
    </location>
</feature>
<dbReference type="Pfam" id="PF02776">
    <property type="entry name" value="TPP_enzyme_N"/>
    <property type="match status" value="1"/>
</dbReference>
<dbReference type="GO" id="GO:0009099">
    <property type="term" value="P:L-valine biosynthetic process"/>
    <property type="evidence" value="ECO:0007669"/>
    <property type="project" value="TreeGrafter"/>
</dbReference>
<dbReference type="Pfam" id="PF02775">
    <property type="entry name" value="TPP_enzyme_C"/>
    <property type="match status" value="1"/>
</dbReference>
<dbReference type="Gene3D" id="3.40.50.1220">
    <property type="entry name" value="TPP-binding domain"/>
    <property type="match status" value="1"/>
</dbReference>
<keyword evidence="2" id="KW-0786">Thiamine pyrophosphate</keyword>
<name>A0A0W0I077_PSEFL</name>
<gene>
    <name evidence="5" type="ORF">AO063_15575</name>
</gene>
<evidence type="ECO:0000313" key="5">
    <source>
        <dbReference type="EMBL" id="KTB66462.1"/>
    </source>
</evidence>
<dbReference type="GO" id="GO:0030976">
    <property type="term" value="F:thiamine pyrophosphate binding"/>
    <property type="evidence" value="ECO:0007669"/>
    <property type="project" value="InterPro"/>
</dbReference>
<dbReference type="CDD" id="cd07035">
    <property type="entry name" value="TPP_PYR_POX_like"/>
    <property type="match status" value="1"/>
</dbReference>
<dbReference type="InterPro" id="IPR012001">
    <property type="entry name" value="Thiamin_PyroP_enz_TPP-bd_dom"/>
</dbReference>
<evidence type="ECO:0000256" key="1">
    <source>
        <dbReference type="ARBA" id="ARBA00007812"/>
    </source>
</evidence>
<dbReference type="PANTHER" id="PTHR18968:SF13">
    <property type="entry name" value="ACETOLACTATE SYNTHASE CATALYTIC SUBUNIT, MITOCHONDRIAL"/>
    <property type="match status" value="1"/>
</dbReference>
<accession>A0A0W0I077</accession>
<feature type="domain" description="Thiamine pyrophosphate enzyme TPP-binding" evidence="3">
    <location>
        <begin position="414"/>
        <end position="570"/>
    </location>
</feature>
<comment type="similarity">
    <text evidence="1">Belongs to the TPP enzyme family.</text>
</comment>
<dbReference type="Proteomes" id="UP000054197">
    <property type="component" value="Unassembled WGS sequence"/>
</dbReference>
<dbReference type="GO" id="GO:0050660">
    <property type="term" value="F:flavin adenine dinucleotide binding"/>
    <property type="evidence" value="ECO:0007669"/>
    <property type="project" value="TreeGrafter"/>
</dbReference>
<dbReference type="SUPFAM" id="SSF52518">
    <property type="entry name" value="Thiamin diphosphate-binding fold (THDP-binding)"/>
    <property type="match status" value="2"/>
</dbReference>
<dbReference type="Gene3D" id="3.40.50.970">
    <property type="match status" value="2"/>
</dbReference>
<evidence type="ECO:0008006" key="7">
    <source>
        <dbReference type="Google" id="ProtNLM"/>
    </source>
</evidence>
<dbReference type="InterPro" id="IPR029061">
    <property type="entry name" value="THDP-binding"/>
</dbReference>
<evidence type="ECO:0000259" key="4">
    <source>
        <dbReference type="Pfam" id="PF02776"/>
    </source>
</evidence>
<dbReference type="SUPFAM" id="SSF52467">
    <property type="entry name" value="DHS-like NAD/FAD-binding domain"/>
    <property type="match status" value="1"/>
</dbReference>
<dbReference type="GO" id="GO:0003984">
    <property type="term" value="F:acetolactate synthase activity"/>
    <property type="evidence" value="ECO:0007669"/>
    <property type="project" value="TreeGrafter"/>
</dbReference>
<dbReference type="AlphaFoldDB" id="A0A0W0I077"/>
<evidence type="ECO:0000313" key="6">
    <source>
        <dbReference type="Proteomes" id="UP000054197"/>
    </source>
</evidence>
<sequence>MKYFSDLLVDLLINQGIEYVCFNPGASFRGIHDSLVHHPDPAVPAILMCCHEEISVAMAHGYYKASGKHMAVLVHANIGLQHASMAIFNAWCDRVPLLVLGGNGPIDAALRRPWIDWIHTSQSIDKILSGYTKWTDMPVSQAATLESVQRALKLCAAEPHAPCYVAIDSAVQEESLANGLSLPAGPVRPERLPALDDQQLAELVTQLMSAQHPVIAIDYAALDDQQAEQLLGIASLTGAAVISRNGRYNVPNTHPLVFQDHDAHLLGECDFLLALEVQDLYGLLANSGQKPHPGLYIATLGTHSLLISSWVADSQKLVCADLALHANVVASIARIAEAVQASAERRDSTAQALVNERIARITAHKQVRRQALLAQVTQPADGLTIAQALIAIHEAIGHQRWVLTNTGSVTIDTLARQLWPIDRSEAYIGMSGGAGLGYGLGAAIGAAVAHKGTGRLSVNLQSDGDLLYTPSALWTLSAYDIPLLVLVINNRLYLNSKQHAERIADLRQRSSDLSNLGTSFLENEVDFVALAKTFDLYSPGSADTPAAIQEKIADCLAYMQTHGKPALLEIKTL</sequence>
<evidence type="ECO:0000256" key="2">
    <source>
        <dbReference type="ARBA" id="ARBA00023052"/>
    </source>
</evidence>
<evidence type="ECO:0000259" key="3">
    <source>
        <dbReference type="Pfam" id="PF02775"/>
    </source>
</evidence>
<protein>
    <recommendedName>
        <fullName evidence="7">Thiamine pyrophosphate-binding protein</fullName>
    </recommendedName>
</protein>
<proteinExistence type="inferred from homology"/>
<comment type="caution">
    <text evidence="5">The sequence shown here is derived from an EMBL/GenBank/DDBJ whole genome shotgun (WGS) entry which is preliminary data.</text>
</comment>
<dbReference type="EMBL" id="LKEF01000014">
    <property type="protein sequence ID" value="KTB66462.1"/>
    <property type="molecule type" value="Genomic_DNA"/>
</dbReference>
<dbReference type="PANTHER" id="PTHR18968">
    <property type="entry name" value="THIAMINE PYROPHOSPHATE ENZYMES"/>
    <property type="match status" value="1"/>
</dbReference>
<dbReference type="InterPro" id="IPR011766">
    <property type="entry name" value="TPP_enzyme_TPP-bd"/>
</dbReference>
<organism evidence="5 6">
    <name type="scientific">Pseudomonas fluorescens ICMP 11288</name>
    <dbReference type="NCBI Taxonomy" id="1198309"/>
    <lineage>
        <taxon>Bacteria</taxon>
        <taxon>Pseudomonadati</taxon>
        <taxon>Pseudomonadota</taxon>
        <taxon>Gammaproteobacteria</taxon>
        <taxon>Pseudomonadales</taxon>
        <taxon>Pseudomonadaceae</taxon>
        <taxon>Pseudomonas</taxon>
    </lineage>
</organism>
<dbReference type="InterPro" id="IPR045229">
    <property type="entry name" value="TPP_enz"/>
</dbReference>
<reference evidence="5 6" key="1">
    <citation type="submission" date="2015-09" db="EMBL/GenBank/DDBJ databases">
        <title>Genome sequence of ICMP 11288.</title>
        <authorList>
            <person name="Visnovsky S."/>
            <person name="Lu A."/>
            <person name="Panda P."/>
            <person name="Pitman A."/>
        </authorList>
    </citation>
    <scope>NUCLEOTIDE SEQUENCE [LARGE SCALE GENOMIC DNA]</scope>
    <source>
        <strain evidence="5 6">ICMP 11288</strain>
    </source>
</reference>